<evidence type="ECO:0000313" key="1">
    <source>
        <dbReference type="EMBL" id="MPN37306.1"/>
    </source>
</evidence>
<gene>
    <name evidence="1" type="ORF">SDC9_184822</name>
</gene>
<reference evidence="1" key="1">
    <citation type="submission" date="2019-08" db="EMBL/GenBank/DDBJ databases">
        <authorList>
            <person name="Kucharzyk K."/>
            <person name="Murdoch R.W."/>
            <person name="Higgins S."/>
            <person name="Loffler F."/>
        </authorList>
    </citation>
    <scope>NUCLEOTIDE SEQUENCE</scope>
</reference>
<protein>
    <submittedName>
        <fullName evidence="1">Uncharacterized protein</fullName>
    </submittedName>
</protein>
<comment type="caution">
    <text evidence="1">The sequence shown here is derived from an EMBL/GenBank/DDBJ whole genome shotgun (WGS) entry which is preliminary data.</text>
</comment>
<dbReference type="AlphaFoldDB" id="A0A645HFF8"/>
<name>A0A645HFF8_9ZZZZ</name>
<proteinExistence type="predicted"/>
<dbReference type="EMBL" id="VSSQ01091888">
    <property type="protein sequence ID" value="MPN37306.1"/>
    <property type="molecule type" value="Genomic_DNA"/>
</dbReference>
<sequence length="88" mass="10134">MLNEKSPMFLIMPGFPVISITVKEFIDSLKDKKICLNCKHFHKFDDWREIPAGFYFPKGECRCHAPTSKGFPQLHGGKHCGEFAPYED</sequence>
<organism evidence="1">
    <name type="scientific">bioreactor metagenome</name>
    <dbReference type="NCBI Taxonomy" id="1076179"/>
    <lineage>
        <taxon>unclassified sequences</taxon>
        <taxon>metagenomes</taxon>
        <taxon>ecological metagenomes</taxon>
    </lineage>
</organism>
<accession>A0A645HFF8</accession>